<evidence type="ECO:0000313" key="3">
    <source>
        <dbReference type="Proteomes" id="UP000595074"/>
    </source>
</evidence>
<protein>
    <recommendedName>
        <fullName evidence="4">Lipoprotein</fullName>
    </recommendedName>
</protein>
<reference evidence="2 3" key="1">
    <citation type="submission" date="2020-10" db="EMBL/GenBank/DDBJ databases">
        <title>The genome of sulfurovum sp.</title>
        <authorList>
            <person name="Xie S."/>
            <person name="Shao Z."/>
            <person name="Jiang L."/>
        </authorList>
    </citation>
    <scope>NUCLEOTIDE SEQUENCE [LARGE SCALE GENOMIC DNA]</scope>
    <source>
        <strain evidence="2 3">ST-419</strain>
    </source>
</reference>
<dbReference type="AlphaFoldDB" id="A0A7M1S6I3"/>
<keyword evidence="1" id="KW-0732">Signal</keyword>
<dbReference type="KEGG" id="sinu:IMZ28_04645"/>
<dbReference type="PROSITE" id="PS51257">
    <property type="entry name" value="PROKAR_LIPOPROTEIN"/>
    <property type="match status" value="1"/>
</dbReference>
<organism evidence="2 3">
    <name type="scientific">Sulfurovum indicum</name>
    <dbReference type="NCBI Taxonomy" id="2779528"/>
    <lineage>
        <taxon>Bacteria</taxon>
        <taxon>Pseudomonadati</taxon>
        <taxon>Campylobacterota</taxon>
        <taxon>Epsilonproteobacteria</taxon>
        <taxon>Campylobacterales</taxon>
        <taxon>Sulfurovaceae</taxon>
        <taxon>Sulfurovum</taxon>
    </lineage>
</organism>
<name>A0A7M1S6I3_9BACT</name>
<feature type="signal peptide" evidence="1">
    <location>
        <begin position="1"/>
        <end position="24"/>
    </location>
</feature>
<feature type="chain" id="PRO_5029781504" description="Lipoprotein" evidence="1">
    <location>
        <begin position="25"/>
        <end position="125"/>
    </location>
</feature>
<gene>
    <name evidence="2" type="ORF">IMZ28_04645</name>
</gene>
<keyword evidence="3" id="KW-1185">Reference proteome</keyword>
<dbReference type="RefSeq" id="WP_197549583.1">
    <property type="nucleotide sequence ID" value="NZ_CP063164.1"/>
</dbReference>
<evidence type="ECO:0000313" key="2">
    <source>
        <dbReference type="EMBL" id="QOR62764.1"/>
    </source>
</evidence>
<accession>A0A7M1S6I3</accession>
<evidence type="ECO:0000256" key="1">
    <source>
        <dbReference type="SAM" id="SignalP"/>
    </source>
</evidence>
<dbReference type="Proteomes" id="UP000595074">
    <property type="component" value="Chromosome"/>
</dbReference>
<dbReference type="EMBL" id="CP063164">
    <property type="protein sequence ID" value="QOR62764.1"/>
    <property type="molecule type" value="Genomic_DNA"/>
</dbReference>
<sequence>MFSRMITKLLILAAVLLISGCSDKEKTESLTEGGMKCGPGKCGASMVDGSAVLIKKKMNILEQMREDDSRRDCVLKASSTKILYDCVRDSRTGRLTTKCSTDNTTKVPVKETSVMKCEAGKCGSN</sequence>
<proteinExistence type="predicted"/>
<evidence type="ECO:0008006" key="4">
    <source>
        <dbReference type="Google" id="ProtNLM"/>
    </source>
</evidence>